<gene>
    <name evidence="2" type="ORF">KC19_3G176800</name>
</gene>
<proteinExistence type="predicted"/>
<keyword evidence="1" id="KW-0732">Signal</keyword>
<feature type="signal peptide" evidence="1">
    <location>
        <begin position="1"/>
        <end position="23"/>
    </location>
</feature>
<sequence length="83" mass="9396">MHLMLGMVILVIYAGHFISRVQCGENSAHKFRVYVVGCGRLRNNMVSLAGSLQQYVCLYKVSSPLKEIRKLSSVIFDKNCARF</sequence>
<evidence type="ECO:0000313" key="2">
    <source>
        <dbReference type="EMBL" id="KAG0583978.1"/>
    </source>
</evidence>
<comment type="caution">
    <text evidence="2">The sequence shown here is derived from an EMBL/GenBank/DDBJ whole genome shotgun (WGS) entry which is preliminary data.</text>
</comment>
<dbReference type="EMBL" id="CM026423">
    <property type="protein sequence ID" value="KAG0583978.1"/>
    <property type="molecule type" value="Genomic_DNA"/>
</dbReference>
<accession>A0A8T0IN32</accession>
<feature type="chain" id="PRO_5035807341" description="Secreted protein" evidence="1">
    <location>
        <begin position="24"/>
        <end position="83"/>
    </location>
</feature>
<reference evidence="2" key="1">
    <citation type="submission" date="2020-06" db="EMBL/GenBank/DDBJ databases">
        <title>WGS assembly of Ceratodon purpureus strain R40.</title>
        <authorList>
            <person name="Carey S.B."/>
            <person name="Jenkins J."/>
            <person name="Shu S."/>
            <person name="Lovell J.T."/>
            <person name="Sreedasyam A."/>
            <person name="Maumus F."/>
            <person name="Tiley G.P."/>
            <person name="Fernandez-Pozo N."/>
            <person name="Barry K."/>
            <person name="Chen C."/>
            <person name="Wang M."/>
            <person name="Lipzen A."/>
            <person name="Daum C."/>
            <person name="Saski C.A."/>
            <person name="Payton A.C."/>
            <person name="Mcbreen J.C."/>
            <person name="Conrad R.E."/>
            <person name="Kollar L.M."/>
            <person name="Olsson S."/>
            <person name="Huttunen S."/>
            <person name="Landis J.B."/>
            <person name="Wickett N.J."/>
            <person name="Johnson M.G."/>
            <person name="Rensing S.A."/>
            <person name="Grimwood J."/>
            <person name="Schmutz J."/>
            <person name="Mcdaniel S.F."/>
        </authorList>
    </citation>
    <scope>NUCLEOTIDE SEQUENCE</scope>
    <source>
        <strain evidence="2">R40</strain>
    </source>
</reference>
<evidence type="ECO:0000313" key="3">
    <source>
        <dbReference type="Proteomes" id="UP000822688"/>
    </source>
</evidence>
<dbReference type="AlphaFoldDB" id="A0A8T0IN32"/>
<protein>
    <recommendedName>
        <fullName evidence="4">Secreted protein</fullName>
    </recommendedName>
</protein>
<keyword evidence="3" id="KW-1185">Reference proteome</keyword>
<name>A0A8T0IN32_CERPU</name>
<dbReference type="Proteomes" id="UP000822688">
    <property type="component" value="Chromosome 3"/>
</dbReference>
<evidence type="ECO:0000256" key="1">
    <source>
        <dbReference type="SAM" id="SignalP"/>
    </source>
</evidence>
<evidence type="ECO:0008006" key="4">
    <source>
        <dbReference type="Google" id="ProtNLM"/>
    </source>
</evidence>
<organism evidence="2 3">
    <name type="scientific">Ceratodon purpureus</name>
    <name type="common">Fire moss</name>
    <name type="synonym">Dicranum purpureum</name>
    <dbReference type="NCBI Taxonomy" id="3225"/>
    <lineage>
        <taxon>Eukaryota</taxon>
        <taxon>Viridiplantae</taxon>
        <taxon>Streptophyta</taxon>
        <taxon>Embryophyta</taxon>
        <taxon>Bryophyta</taxon>
        <taxon>Bryophytina</taxon>
        <taxon>Bryopsida</taxon>
        <taxon>Dicranidae</taxon>
        <taxon>Pseudoditrichales</taxon>
        <taxon>Ditrichaceae</taxon>
        <taxon>Ceratodon</taxon>
    </lineage>
</organism>